<feature type="transmembrane region" description="Helical" evidence="8">
    <location>
        <begin position="247"/>
        <end position="263"/>
    </location>
</feature>
<dbReference type="EMBL" id="CP000750">
    <property type="protein sequence ID" value="ABS05143.1"/>
    <property type="molecule type" value="Genomic_DNA"/>
</dbReference>
<feature type="transmembrane region" description="Helical" evidence="8">
    <location>
        <begin position="189"/>
        <end position="210"/>
    </location>
</feature>
<evidence type="ECO:0000256" key="1">
    <source>
        <dbReference type="ARBA" id="ARBA00004651"/>
    </source>
</evidence>
<dbReference type="InterPro" id="IPR050833">
    <property type="entry name" value="Poly_Biosynth_Transport"/>
</dbReference>
<feature type="transmembrane region" description="Helical" evidence="8">
    <location>
        <begin position="163"/>
        <end position="183"/>
    </location>
</feature>
<feature type="transmembrane region" description="Helical" evidence="8">
    <location>
        <begin position="57"/>
        <end position="84"/>
    </location>
</feature>
<dbReference type="eggNOG" id="COG2244">
    <property type="taxonomic scope" value="Bacteria"/>
</dbReference>
<keyword evidence="10" id="KW-1185">Reference proteome</keyword>
<keyword evidence="3" id="KW-1003">Cell membrane</keyword>
<reference evidence="10" key="1">
    <citation type="journal article" date="2008" name="PLoS ONE">
        <title>Survival in nuclear waste, extreme resistance, and potential applications gleaned from the genome sequence of Kineococcus radiotolerans SRS30216.</title>
        <authorList>
            <person name="Bagwell C.E."/>
            <person name="Bhat S."/>
            <person name="Hawkins G.M."/>
            <person name="Smith B.W."/>
            <person name="Biswas T."/>
            <person name="Hoover T.R."/>
            <person name="Saunders E."/>
            <person name="Han C.S."/>
            <person name="Tsodikov O.V."/>
            <person name="Shimkets L.J."/>
        </authorList>
    </citation>
    <scope>NUCLEOTIDE SEQUENCE [LARGE SCALE GENOMIC DNA]</scope>
    <source>
        <strain evidence="10">ATCC BAA-149 / DSM 14245 / SRS30216</strain>
    </source>
</reference>
<evidence type="ECO:0000313" key="10">
    <source>
        <dbReference type="Proteomes" id="UP000001116"/>
    </source>
</evidence>
<comment type="subcellular location">
    <subcellularLocation>
        <location evidence="1">Cell membrane</location>
        <topology evidence="1">Multi-pass membrane protein</topology>
    </subcellularLocation>
</comment>
<gene>
    <name evidence="9" type="ordered locus">Krad_3680</name>
</gene>
<protein>
    <submittedName>
        <fullName evidence="9">Polysaccharide biosynthesis protein</fullName>
    </submittedName>
</protein>
<dbReference type="Proteomes" id="UP000001116">
    <property type="component" value="Chromosome"/>
</dbReference>
<evidence type="ECO:0000256" key="2">
    <source>
        <dbReference type="ARBA" id="ARBA00007430"/>
    </source>
</evidence>
<keyword evidence="5 8" id="KW-1133">Transmembrane helix</keyword>
<feature type="transmembrane region" description="Helical" evidence="8">
    <location>
        <begin position="304"/>
        <end position="323"/>
    </location>
</feature>
<dbReference type="GO" id="GO:0005886">
    <property type="term" value="C:plasma membrane"/>
    <property type="evidence" value="ECO:0007669"/>
    <property type="project" value="UniProtKB-SubCell"/>
</dbReference>
<feature type="transmembrane region" description="Helical" evidence="8">
    <location>
        <begin position="335"/>
        <end position="357"/>
    </location>
</feature>
<keyword evidence="4 8" id="KW-0812">Transmembrane</keyword>
<evidence type="ECO:0000256" key="5">
    <source>
        <dbReference type="ARBA" id="ARBA00022989"/>
    </source>
</evidence>
<feature type="transmembrane region" description="Helical" evidence="8">
    <location>
        <begin position="433"/>
        <end position="451"/>
    </location>
</feature>
<dbReference type="HOGENOM" id="CLU_026911_3_1_11"/>
<organism evidence="9 10">
    <name type="scientific">Kineococcus radiotolerans (strain ATCC BAA-149 / DSM 14245 / SRS30216)</name>
    <dbReference type="NCBI Taxonomy" id="266940"/>
    <lineage>
        <taxon>Bacteria</taxon>
        <taxon>Bacillati</taxon>
        <taxon>Actinomycetota</taxon>
        <taxon>Actinomycetes</taxon>
        <taxon>Kineosporiales</taxon>
        <taxon>Kineosporiaceae</taxon>
        <taxon>Kineococcus</taxon>
    </lineage>
</organism>
<feature type="transmembrane region" description="Helical" evidence="8">
    <location>
        <begin position="131"/>
        <end position="151"/>
    </location>
</feature>
<feature type="transmembrane region" description="Helical" evidence="8">
    <location>
        <begin position="96"/>
        <end position="119"/>
    </location>
</feature>
<feature type="transmembrane region" description="Helical" evidence="8">
    <location>
        <begin position="372"/>
        <end position="403"/>
    </location>
</feature>
<dbReference type="AlphaFoldDB" id="A6WEA4"/>
<dbReference type="Pfam" id="PF13440">
    <property type="entry name" value="Polysacc_synt_3"/>
    <property type="match status" value="1"/>
</dbReference>
<dbReference type="KEGG" id="kra:Krad_3680"/>
<dbReference type="CDD" id="cd13127">
    <property type="entry name" value="MATE_tuaB_like"/>
    <property type="match status" value="1"/>
</dbReference>
<proteinExistence type="inferred from homology"/>
<feature type="transmembrane region" description="Helical" evidence="8">
    <location>
        <begin position="457"/>
        <end position="478"/>
    </location>
</feature>
<evidence type="ECO:0000256" key="3">
    <source>
        <dbReference type="ARBA" id="ARBA00022475"/>
    </source>
</evidence>
<evidence type="ECO:0000256" key="8">
    <source>
        <dbReference type="SAM" id="Phobius"/>
    </source>
</evidence>
<dbReference type="PANTHER" id="PTHR30250:SF10">
    <property type="entry name" value="LIPOPOLYSACCHARIDE BIOSYNTHESIS PROTEIN WZXC"/>
    <property type="match status" value="1"/>
</dbReference>
<sequence length="515" mass="54390">MSSSGPDRPHTDQSRPGGGLRARSAVGVMWTAGQIWASRALSAAAFVVVGRQLEPSAFGLVALATGIIAVLTIISDSGLATYVIRRPVVDERTRSTAFWTSLGLSIALAGALAACAPLLADAYDQPELVPVLLWLSLNLLLAGANSLPNALMRRELRFKALAARATAATLVGSVTAIVAALAGAGVWSLVAQVLVGSLTNTVMLWCAVSWRPHLSFDRRQAREMLAFGSKLLGIDLLMQARDRGEEFVLAGIASATVLGYWTVGTRLVKLVQDTGSSVISSVATPTFSKIQDDLPRMSRAYETAMAASGALIFPAMLFLAATSTDLVPWLLGEQWAVTGSIAQVTAVTAAIGVFSYFDRTVFVAVGKLRPELLLVLGIVVSHLAVVVLAASHGLFALAVALLVRQAATFPVRQIVLHRAVGIPYRCLLRSARVLLAAVVMAGIVLAVLHLLTTDVRWVRVAVSAGVAGVVYPGLLLLFARPVAREFTVDVRNIVSRRRARSTAGSDQEVPASPVP</sequence>
<evidence type="ECO:0000256" key="7">
    <source>
        <dbReference type="SAM" id="MobiDB-lite"/>
    </source>
</evidence>
<evidence type="ECO:0000256" key="4">
    <source>
        <dbReference type="ARBA" id="ARBA00022692"/>
    </source>
</evidence>
<evidence type="ECO:0000313" key="9">
    <source>
        <dbReference type="EMBL" id="ABS05143.1"/>
    </source>
</evidence>
<dbReference type="PANTHER" id="PTHR30250">
    <property type="entry name" value="PST FAMILY PREDICTED COLANIC ACID TRANSPORTER"/>
    <property type="match status" value="1"/>
</dbReference>
<keyword evidence="6 8" id="KW-0472">Membrane</keyword>
<dbReference type="STRING" id="266940.Krad_3680"/>
<comment type="similarity">
    <text evidence="2">Belongs to the polysaccharide synthase family.</text>
</comment>
<feature type="region of interest" description="Disordered" evidence="7">
    <location>
        <begin position="1"/>
        <end position="21"/>
    </location>
</feature>
<accession>A6WEA4</accession>
<name>A6WEA4_KINRD</name>
<evidence type="ECO:0000256" key="6">
    <source>
        <dbReference type="ARBA" id="ARBA00023136"/>
    </source>
</evidence>